<sequence length="87" mass="9513">MTTIEALIRQDLLTTEPSFVVLAPCPYDEAQGIATQLALAHDEVKRAKNCGKRIDTLPPFESIICLSPMGSNKSTEPTTPAFPELLR</sequence>
<evidence type="ECO:0000256" key="1">
    <source>
        <dbReference type="SAM" id="MobiDB-lite"/>
    </source>
</evidence>
<evidence type="ECO:0000313" key="3">
    <source>
        <dbReference type="Proteomes" id="UP000266673"/>
    </source>
</evidence>
<dbReference type="Proteomes" id="UP000266673">
    <property type="component" value="Unassembled WGS sequence"/>
</dbReference>
<dbReference type="OrthoDB" id="2310764at2759"/>
<gene>
    <name evidence="2" type="ORF">C2G38_2163737</name>
</gene>
<name>A0A397VWW7_9GLOM</name>
<protein>
    <submittedName>
        <fullName evidence="2">Uncharacterized protein</fullName>
    </submittedName>
</protein>
<organism evidence="2 3">
    <name type="scientific">Gigaspora rosea</name>
    <dbReference type="NCBI Taxonomy" id="44941"/>
    <lineage>
        <taxon>Eukaryota</taxon>
        <taxon>Fungi</taxon>
        <taxon>Fungi incertae sedis</taxon>
        <taxon>Mucoromycota</taxon>
        <taxon>Glomeromycotina</taxon>
        <taxon>Glomeromycetes</taxon>
        <taxon>Diversisporales</taxon>
        <taxon>Gigasporaceae</taxon>
        <taxon>Gigaspora</taxon>
    </lineage>
</organism>
<feature type="region of interest" description="Disordered" evidence="1">
    <location>
        <begin position="68"/>
        <end position="87"/>
    </location>
</feature>
<comment type="caution">
    <text evidence="2">The sequence shown here is derived from an EMBL/GenBank/DDBJ whole genome shotgun (WGS) entry which is preliminary data.</text>
</comment>
<feature type="compositionally biased region" description="Polar residues" evidence="1">
    <location>
        <begin position="69"/>
        <end position="78"/>
    </location>
</feature>
<keyword evidence="3" id="KW-1185">Reference proteome</keyword>
<reference evidence="2 3" key="1">
    <citation type="submission" date="2018-06" db="EMBL/GenBank/DDBJ databases">
        <title>Comparative genomics reveals the genomic features of Rhizophagus irregularis, R. cerebriforme, R. diaphanum and Gigaspora rosea, and their symbiotic lifestyle signature.</title>
        <authorList>
            <person name="Morin E."/>
            <person name="San Clemente H."/>
            <person name="Chen E.C.H."/>
            <person name="De La Providencia I."/>
            <person name="Hainaut M."/>
            <person name="Kuo A."/>
            <person name="Kohler A."/>
            <person name="Murat C."/>
            <person name="Tang N."/>
            <person name="Roy S."/>
            <person name="Loubradou J."/>
            <person name="Henrissat B."/>
            <person name="Grigoriev I.V."/>
            <person name="Corradi N."/>
            <person name="Roux C."/>
            <person name="Martin F.M."/>
        </authorList>
    </citation>
    <scope>NUCLEOTIDE SEQUENCE [LARGE SCALE GENOMIC DNA]</scope>
    <source>
        <strain evidence="2 3">DAOM 194757</strain>
    </source>
</reference>
<accession>A0A397VWW7</accession>
<dbReference type="AlphaFoldDB" id="A0A397VWW7"/>
<evidence type="ECO:0000313" key="2">
    <source>
        <dbReference type="EMBL" id="RIB26272.1"/>
    </source>
</evidence>
<dbReference type="EMBL" id="QKWP01000141">
    <property type="protein sequence ID" value="RIB26272.1"/>
    <property type="molecule type" value="Genomic_DNA"/>
</dbReference>
<proteinExistence type="predicted"/>